<dbReference type="Pfam" id="PF12969">
    <property type="entry name" value="DUF3857"/>
    <property type="match status" value="1"/>
</dbReference>
<reference evidence="4" key="2">
    <citation type="journal article" date="2017" name="Genome Announc.">
        <title>Draft genome sequence of Paludibacter jiangxiensis NM7(T), a propionate-producing fermentative bacterium.</title>
        <authorList>
            <person name="Qiu Y.-L."/>
            <person name="Tourlousse D.M."/>
            <person name="Matsuura N."/>
            <person name="Ohashi A."/>
            <person name="Sekiguchi Y."/>
        </authorList>
    </citation>
    <scope>NUCLEOTIDE SEQUENCE [LARGE SCALE GENOMIC DNA]</scope>
    <source>
        <strain evidence="4">NM7</strain>
    </source>
</reference>
<dbReference type="InterPro" id="IPR038765">
    <property type="entry name" value="Papain-like_cys_pep_sf"/>
</dbReference>
<evidence type="ECO:0000259" key="2">
    <source>
        <dbReference type="Pfam" id="PF12969"/>
    </source>
</evidence>
<comment type="caution">
    <text evidence="3">The sequence shown here is derived from an EMBL/GenBank/DDBJ whole genome shotgun (WGS) entry which is preliminary data.</text>
</comment>
<feature type="domain" description="DUF3857" evidence="2">
    <location>
        <begin position="65"/>
        <end position="211"/>
    </location>
</feature>
<evidence type="ECO:0000313" key="3">
    <source>
        <dbReference type="EMBL" id="GAT64093.1"/>
    </source>
</evidence>
<dbReference type="SUPFAM" id="SSF54001">
    <property type="entry name" value="Cysteine proteinases"/>
    <property type="match status" value="1"/>
</dbReference>
<dbReference type="Proteomes" id="UP000076586">
    <property type="component" value="Unassembled WGS sequence"/>
</dbReference>
<gene>
    <name evidence="3" type="ORF">PJIAN_4640</name>
</gene>
<dbReference type="Pfam" id="PF01841">
    <property type="entry name" value="Transglut_core"/>
    <property type="match status" value="1"/>
</dbReference>
<sequence length="635" mass="72357">MWKSHFVLIAFLFGVFVSVSGAETLNYPVSQIPDSLKTDAYSVVRYESTHFEYYDQHNGLQKVIRVVTILDEKGKDEADFFEGTGQFWELKKFSGEVYDANGKLVKKIRNSDLITSSFSQEVASDEIKNIYSYSQPNYPYTIKYEYEIKFKNGIVMFPVFAPVHNYNQSLQNAEYFLQIPKGVEYNVFTRNFAKEAVKTSKDGSDVCRWESVGFKAIDEEPVMAGIDSFVPLMMIKPCEFAYDKFIGSLNSWSDVGKFEWSLLKDRDVLPDQFVEKLKGMVSGLASDKEKVKKIFEFLQKSTRYVSIQLGVGGWQPIAASSVYQTGFGDCKGLSNYLRAMLKAVGIESYFTIIYSGDKKQFMKEFATPAQFNHAILTVPFKTDTIPLECTSQYTPFGYVHDNIAGHNALLVTPEGGKLYKLPQYADTLSYTHKCLQVSVDKNGMMKANVQCGYEMHEFREMLDFEKNMNNDERVKDIKSDFHLPNMTISDISCVEKRDALPRMTVKYKLNSETYAAKSGTRMFCPVNPLKNSMKLFSKRSRKYPFVFENGGLEYDTIQIALPEGVRIESCPSNVSLKKPFGSFYSAIQQHDGKLMIIQKINIKRGTYPANMNNEMKDFILAINNAFSAQIVLKTD</sequence>
<dbReference type="EMBL" id="BDCR01000004">
    <property type="protein sequence ID" value="GAT64093.1"/>
    <property type="molecule type" value="Genomic_DNA"/>
</dbReference>
<dbReference type="Gene3D" id="2.60.40.3140">
    <property type="match status" value="1"/>
</dbReference>
<dbReference type="AlphaFoldDB" id="A0A161M668"/>
<dbReference type="RefSeq" id="WP_084252416.1">
    <property type="nucleotide sequence ID" value="NZ_BDCR01000004.1"/>
</dbReference>
<name>A0A161M668_9BACT</name>
<dbReference type="InterPro" id="IPR024618">
    <property type="entry name" value="DUF3857"/>
</dbReference>
<keyword evidence="4" id="KW-1185">Reference proteome</keyword>
<dbReference type="STRING" id="681398.PJIAN_4640"/>
<dbReference type="InterPro" id="IPR002931">
    <property type="entry name" value="Transglutaminase-like"/>
</dbReference>
<evidence type="ECO:0000313" key="4">
    <source>
        <dbReference type="Proteomes" id="UP000076586"/>
    </source>
</evidence>
<protein>
    <submittedName>
        <fullName evidence="3">Transglutaminase-like superfamily protein</fullName>
    </submittedName>
</protein>
<dbReference type="OrthoDB" id="8595007at2"/>
<feature type="domain" description="Transglutaminase-like" evidence="1">
    <location>
        <begin position="279"/>
        <end position="376"/>
    </location>
</feature>
<organism evidence="3 4">
    <name type="scientific">Paludibacter jiangxiensis</name>
    <dbReference type="NCBI Taxonomy" id="681398"/>
    <lineage>
        <taxon>Bacteria</taxon>
        <taxon>Pseudomonadati</taxon>
        <taxon>Bacteroidota</taxon>
        <taxon>Bacteroidia</taxon>
        <taxon>Bacteroidales</taxon>
        <taxon>Paludibacteraceae</taxon>
        <taxon>Paludibacter</taxon>
    </lineage>
</organism>
<dbReference type="Gene3D" id="3.10.620.30">
    <property type="match status" value="1"/>
</dbReference>
<dbReference type="Gene3D" id="2.60.120.1130">
    <property type="match status" value="1"/>
</dbReference>
<proteinExistence type="predicted"/>
<reference evidence="4" key="1">
    <citation type="submission" date="2016-04" db="EMBL/GenBank/DDBJ databases">
        <title>Draft genome sequence of Paludibacter jiangxiensis strain NM7.</title>
        <authorList>
            <person name="Qiu Y."/>
            <person name="Matsuura N."/>
            <person name="Ohashi A."/>
            <person name="Tourlousse M.D."/>
            <person name="Sekiguchi Y."/>
        </authorList>
    </citation>
    <scope>NUCLEOTIDE SEQUENCE [LARGE SCALE GENOMIC DNA]</scope>
    <source>
        <strain evidence="4">NM7</strain>
    </source>
</reference>
<accession>A0A161M668</accession>
<evidence type="ECO:0000259" key="1">
    <source>
        <dbReference type="Pfam" id="PF01841"/>
    </source>
</evidence>